<organism evidence="1 2">
    <name type="scientific">Leptospira borgpetersenii serovar Pomona str. 200901868</name>
    <dbReference type="NCBI Taxonomy" id="1192866"/>
    <lineage>
        <taxon>Bacteria</taxon>
        <taxon>Pseudomonadati</taxon>
        <taxon>Spirochaetota</taxon>
        <taxon>Spirochaetia</taxon>
        <taxon>Leptospirales</taxon>
        <taxon>Leptospiraceae</taxon>
        <taxon>Leptospira</taxon>
    </lineage>
</organism>
<evidence type="ECO:0000313" key="1">
    <source>
        <dbReference type="EMBL" id="EMO63492.1"/>
    </source>
</evidence>
<dbReference type="AlphaFoldDB" id="M6W173"/>
<accession>M6W173</accession>
<name>M6W173_LEPBO</name>
<evidence type="ECO:0000313" key="2">
    <source>
        <dbReference type="Proteomes" id="UP000012159"/>
    </source>
</evidence>
<proteinExistence type="predicted"/>
<dbReference type="Proteomes" id="UP000012159">
    <property type="component" value="Unassembled WGS sequence"/>
</dbReference>
<protein>
    <submittedName>
        <fullName evidence="1">Uncharacterized protein</fullName>
    </submittedName>
</protein>
<reference evidence="1 2" key="1">
    <citation type="submission" date="2013-01" db="EMBL/GenBank/DDBJ databases">
        <authorList>
            <person name="Harkins D.M."/>
            <person name="Durkin A.S."/>
            <person name="Brinkac L.M."/>
            <person name="Haft D.H."/>
            <person name="Selengut J.D."/>
            <person name="Sanka R."/>
            <person name="DePew J."/>
            <person name="Purushe J."/>
            <person name="Picardeau M."/>
            <person name="Werts C."/>
            <person name="Goarant C."/>
            <person name="Vinetz J.M."/>
            <person name="Sutton G.G."/>
            <person name="Nierman W.C."/>
            <person name="Fouts D.E."/>
        </authorList>
    </citation>
    <scope>NUCLEOTIDE SEQUENCE [LARGE SCALE GENOMIC DNA]</scope>
    <source>
        <strain evidence="1 2">200901868</strain>
    </source>
</reference>
<dbReference type="EMBL" id="AKWF02000052">
    <property type="protein sequence ID" value="EMO63492.1"/>
    <property type="molecule type" value="Genomic_DNA"/>
</dbReference>
<gene>
    <name evidence="1" type="ORF">LEP1GSC133_4753</name>
</gene>
<comment type="caution">
    <text evidence="1">The sequence shown here is derived from an EMBL/GenBank/DDBJ whole genome shotgun (WGS) entry which is preliminary data.</text>
</comment>
<sequence length="45" mass="5310">MIHFSKNKLGSELCKSILTTSTHERNTIHKSLFQKLECWSFSKNR</sequence>